<accession>A0A6J5KWH8</accession>
<organism evidence="1">
    <name type="scientific">uncultured Caudovirales phage</name>
    <dbReference type="NCBI Taxonomy" id="2100421"/>
    <lineage>
        <taxon>Viruses</taxon>
        <taxon>Duplodnaviria</taxon>
        <taxon>Heunggongvirae</taxon>
        <taxon>Uroviricota</taxon>
        <taxon>Caudoviricetes</taxon>
        <taxon>Peduoviridae</taxon>
        <taxon>Maltschvirus</taxon>
        <taxon>Maltschvirus maltsch</taxon>
    </lineage>
</organism>
<protein>
    <submittedName>
        <fullName evidence="1">Uncharacterized protein</fullName>
    </submittedName>
</protein>
<reference evidence="1" key="1">
    <citation type="submission" date="2020-04" db="EMBL/GenBank/DDBJ databases">
        <authorList>
            <person name="Chiriac C."/>
            <person name="Salcher M."/>
            <person name="Ghai R."/>
            <person name="Kavagutti S V."/>
        </authorList>
    </citation>
    <scope>NUCLEOTIDE SEQUENCE</scope>
</reference>
<gene>
    <name evidence="1" type="ORF">UFOVP53_89</name>
</gene>
<evidence type="ECO:0000313" key="1">
    <source>
        <dbReference type="EMBL" id="CAB4125243.1"/>
    </source>
</evidence>
<name>A0A6J5KWH8_9CAUD</name>
<proteinExistence type="predicted"/>
<sequence length="229" mass="27118">MANKYQEDNEDAKIRLFLEHGRRIMDSFNEGDYLTISRFDDENYEDDEHAPVTDDLINLDMVISSKRSAALNDMYFEDDEEEKELNLKIVRLWKVVRIAEGGIPIIKRVKFPNEHVADGDEFSLLQAFYMFLDDFFGNVYEVPDIKIIDNFAKLDGNYADSIILESEYIPYMQDVRKLKDVEARLDVIYKQIQKERAARIRKEKREEDQMWKGEFLRVVGFGLRKKYGE</sequence>
<dbReference type="EMBL" id="LR796189">
    <property type="protein sequence ID" value="CAB4125243.1"/>
    <property type="molecule type" value="Genomic_DNA"/>
</dbReference>